<dbReference type="InterPro" id="IPR036397">
    <property type="entry name" value="RNaseH_sf"/>
</dbReference>
<dbReference type="EMBL" id="LS480641">
    <property type="protein sequence ID" value="SPT17652.1"/>
    <property type="molecule type" value="Genomic_DNA"/>
</dbReference>
<dbReference type="Proteomes" id="UP000280104">
    <property type="component" value="Chromosome II"/>
</dbReference>
<accession>A0A7H4LGB4</accession>
<evidence type="ECO:0000313" key="3">
    <source>
        <dbReference type="Proteomes" id="UP000280104"/>
    </source>
</evidence>
<feature type="compositionally biased region" description="Acidic residues" evidence="1">
    <location>
        <begin position="55"/>
        <end position="99"/>
    </location>
</feature>
<dbReference type="Gene3D" id="3.30.420.10">
    <property type="entry name" value="Ribonuclease H-like superfamily/Ribonuclease H"/>
    <property type="match status" value="1"/>
</dbReference>
<dbReference type="AlphaFoldDB" id="A0A7H4LGB4"/>
<dbReference type="Gramene" id="TraesLAC2D03G01117320.1">
    <property type="protein sequence ID" value="TraesLAC2D03G01117320.1.CDS1"/>
    <property type="gene ID" value="TraesLAC2D03G01117320"/>
</dbReference>
<dbReference type="Gramene" id="TraesNOR2D03G01182040.1">
    <property type="protein sequence ID" value="TraesNOR2D03G01182040.1.CDS1"/>
    <property type="gene ID" value="TraesNOR2D03G01182040"/>
</dbReference>
<protein>
    <submittedName>
        <fullName evidence="2">Uncharacterized protein</fullName>
    </submittedName>
</protein>
<feature type="compositionally biased region" description="Basic and acidic residues" evidence="1">
    <location>
        <begin position="100"/>
        <end position="114"/>
    </location>
</feature>
<dbReference type="Gramene" id="TraesPARA_EIv1.0_0680320.1">
    <property type="protein sequence ID" value="TraesPARA_EIv1.0_0680320.1.CDS1"/>
    <property type="gene ID" value="TraesPARA_EIv1.0_0680320"/>
</dbReference>
<dbReference type="Gramene" id="TraesMAC2D03G01163950.1">
    <property type="protein sequence ID" value="TraesMAC2D03G01163950.1.CDS1"/>
    <property type="gene ID" value="TraesMAC2D03G01163950"/>
</dbReference>
<dbReference type="Gramene" id="TraesSYM2D03G01180410.1">
    <property type="protein sequence ID" value="TraesSYM2D03G01180410.1.CDS1"/>
    <property type="gene ID" value="TraesSYM2D03G01180410"/>
</dbReference>
<dbReference type="Gramene" id="TraesJAG2D03G01172220.1">
    <property type="protein sequence ID" value="TraesJAG2D03G01172220.1.CDS1"/>
    <property type="gene ID" value="TraesJAG2D03G01172220"/>
</dbReference>
<dbReference type="PANTHER" id="PTHR47169:SF2">
    <property type="entry name" value="OS01G0541250 PROTEIN"/>
    <property type="match status" value="1"/>
</dbReference>
<dbReference type="Gramene" id="TraesARI2D03G01181830.1">
    <property type="protein sequence ID" value="TraesARI2D03G01181830.1.CDS1"/>
    <property type="gene ID" value="TraesARI2D03G01181830"/>
</dbReference>
<sequence length="536" mass="61522">MDLNLIPEEEDEAQQEEQAHQGDAIDLNLIPEEEDEAQQEEQAHQGDAIDLNLIPEEEDEDIELNWFPEEEEAQDAQEDAEVQEAQEAQEDAEVQEAQEADGHGNPRGKDMTDKERHGVYFSLRVIELRDGQVHVYDKVRIATMLNVNLRTVTRIWNLAKRQLATGQEVDVSSKKNKSGRKRKGLDLSRIATIPLNNRSRIRSLARCLGVPRSTLHDRFQLQELKRITSTIKPTLKPQNKIARLKFCLSMMDERWISSPWPRFKPMTNMVHIDEKWYDMTRVKSSYYVLPGEEEPNRTMHNTHSIGKVMFLTAVAKPRYNEDGEMTFDGKLGIWPFVVQTEAQRTSQNRDRGTIELKPVKVTRPMCRDYLINKVIPTIQEKWPDGNEDTTIFIQQDNATPHVLPNDAGFLEAVAQTDLDIRLLQQPPNSPELSVLDLCFHCSLQSLTDCRAPMNIQELVHGVEEEFENYNAHKLFKSFMTLQAVMVEVMKDQGGNNYKMPHLHKECLQNAGEEIIGVYCSPELITDTKAIIEQGND</sequence>
<dbReference type="OMA" id="LRYCADK"/>
<gene>
    <name evidence="2" type="ORF">CAMPLR22A2D_LOCUS2262</name>
</gene>
<feature type="region of interest" description="Disordered" evidence="1">
    <location>
        <begin position="1"/>
        <end position="114"/>
    </location>
</feature>
<dbReference type="Gramene" id="TraesSTA2D03G01154720.1">
    <property type="protein sequence ID" value="TraesSTA2D03G01154720.1.CDS1"/>
    <property type="gene ID" value="TraesSTA2D03G01154720"/>
</dbReference>
<evidence type="ECO:0000313" key="2">
    <source>
        <dbReference type="EMBL" id="SPT17652.1"/>
    </source>
</evidence>
<organism evidence="2 3">
    <name type="scientific">Triticum aestivum</name>
    <name type="common">Wheat</name>
    <dbReference type="NCBI Taxonomy" id="4565"/>
    <lineage>
        <taxon>Eukaryota</taxon>
        <taxon>Viridiplantae</taxon>
        <taxon>Streptophyta</taxon>
        <taxon>Embryophyta</taxon>
        <taxon>Tracheophyta</taxon>
        <taxon>Spermatophyta</taxon>
        <taxon>Magnoliopsida</taxon>
        <taxon>Liliopsida</taxon>
        <taxon>Poales</taxon>
        <taxon>Poaceae</taxon>
        <taxon>BOP clade</taxon>
        <taxon>Pooideae</taxon>
        <taxon>Triticodae</taxon>
        <taxon>Triticeae</taxon>
        <taxon>Triticinae</taxon>
        <taxon>Triticum</taxon>
    </lineage>
</organism>
<name>A0A7H4LGB4_WHEAT</name>
<evidence type="ECO:0000256" key="1">
    <source>
        <dbReference type="SAM" id="MobiDB-lite"/>
    </source>
</evidence>
<proteinExistence type="predicted"/>
<dbReference type="PANTHER" id="PTHR47169">
    <property type="entry name" value="OS01G0541250 PROTEIN"/>
    <property type="match status" value="1"/>
</dbReference>
<dbReference type="Gramene" id="TraesJUL2D03G01171990.1">
    <property type="protein sequence ID" value="TraesJUL2D03G01171990.1.CDS1"/>
    <property type="gene ID" value="TraesJUL2D03G01171990"/>
</dbReference>
<reference evidence="2 3" key="1">
    <citation type="submission" date="2018-05" db="EMBL/GenBank/DDBJ databases">
        <authorList>
            <person name="Thind KAUR A."/>
        </authorList>
    </citation>
    <scope>NUCLEOTIDE SEQUENCE [LARGE SCALE GENOMIC DNA]</scope>
</reference>
<dbReference type="GO" id="GO:0003676">
    <property type="term" value="F:nucleic acid binding"/>
    <property type="evidence" value="ECO:0007669"/>
    <property type="project" value="InterPro"/>
</dbReference>
<dbReference type="Gramene" id="TraesLDM2D03G01166600.1">
    <property type="protein sequence ID" value="TraesLDM2D03G01166600.1.CDS1"/>
    <property type="gene ID" value="TraesLDM2D03G01166600"/>
</dbReference>